<keyword evidence="1" id="KW-0812">Transmembrane</keyword>
<gene>
    <name evidence="2" type="ORF">HERILL_LOCUS12294</name>
</gene>
<sequence length="136" mass="14918">MCCRASCLEIDEKFIGYIGILIGSDYIIGYIGGIRENVPFPIVVLSLLFSGALVASSVLLVFGVSNQKKHFVLPFLIVNVLFLLRLIVVFILNMISGSIVLFVLFIVNSAFWSYCGLCILSFYRKIGTLPSTNVGA</sequence>
<dbReference type="Proteomes" id="UP000594454">
    <property type="component" value="Chromosome 5"/>
</dbReference>
<dbReference type="AlphaFoldDB" id="A0A7R8YY66"/>
<protein>
    <submittedName>
        <fullName evidence="2">Uncharacterized protein</fullName>
    </submittedName>
</protein>
<dbReference type="Pfam" id="PF15860">
    <property type="entry name" value="DUF4728"/>
    <property type="match status" value="1"/>
</dbReference>
<evidence type="ECO:0000256" key="1">
    <source>
        <dbReference type="SAM" id="Phobius"/>
    </source>
</evidence>
<dbReference type="InterPro" id="IPR031720">
    <property type="entry name" value="DUF4728"/>
</dbReference>
<feature type="transmembrane region" description="Helical" evidence="1">
    <location>
        <begin position="40"/>
        <end position="64"/>
    </location>
</feature>
<reference evidence="2 3" key="1">
    <citation type="submission" date="2020-11" db="EMBL/GenBank/DDBJ databases">
        <authorList>
            <person name="Wallbank WR R."/>
            <person name="Pardo Diaz C."/>
            <person name="Kozak K."/>
            <person name="Martin S."/>
            <person name="Jiggins C."/>
            <person name="Moest M."/>
            <person name="Warren A I."/>
            <person name="Generalovic N T."/>
            <person name="Byers J.R.P. K."/>
            <person name="Montejo-Kovacevich G."/>
            <person name="Yen C E."/>
        </authorList>
    </citation>
    <scope>NUCLEOTIDE SEQUENCE [LARGE SCALE GENOMIC DNA]</scope>
</reference>
<feature type="transmembrane region" description="Helical" evidence="1">
    <location>
        <begin position="98"/>
        <end position="123"/>
    </location>
</feature>
<dbReference type="InParanoid" id="A0A7R8YY66"/>
<feature type="transmembrane region" description="Helical" evidence="1">
    <location>
        <begin position="14"/>
        <end position="34"/>
    </location>
</feature>
<keyword evidence="3" id="KW-1185">Reference proteome</keyword>
<keyword evidence="1" id="KW-1133">Transmembrane helix</keyword>
<feature type="transmembrane region" description="Helical" evidence="1">
    <location>
        <begin position="71"/>
        <end position="92"/>
    </location>
</feature>
<name>A0A7R8YY66_HERIL</name>
<accession>A0A7R8YY66</accession>
<keyword evidence="1" id="KW-0472">Membrane</keyword>
<dbReference type="EMBL" id="LR899013">
    <property type="protein sequence ID" value="CAD7089763.1"/>
    <property type="molecule type" value="Genomic_DNA"/>
</dbReference>
<organism evidence="2 3">
    <name type="scientific">Hermetia illucens</name>
    <name type="common">Black soldier fly</name>
    <dbReference type="NCBI Taxonomy" id="343691"/>
    <lineage>
        <taxon>Eukaryota</taxon>
        <taxon>Metazoa</taxon>
        <taxon>Ecdysozoa</taxon>
        <taxon>Arthropoda</taxon>
        <taxon>Hexapoda</taxon>
        <taxon>Insecta</taxon>
        <taxon>Pterygota</taxon>
        <taxon>Neoptera</taxon>
        <taxon>Endopterygota</taxon>
        <taxon>Diptera</taxon>
        <taxon>Brachycera</taxon>
        <taxon>Stratiomyomorpha</taxon>
        <taxon>Stratiomyidae</taxon>
        <taxon>Hermetiinae</taxon>
        <taxon>Hermetia</taxon>
    </lineage>
</organism>
<evidence type="ECO:0000313" key="2">
    <source>
        <dbReference type="EMBL" id="CAD7089763.1"/>
    </source>
</evidence>
<evidence type="ECO:0000313" key="3">
    <source>
        <dbReference type="Proteomes" id="UP000594454"/>
    </source>
</evidence>
<proteinExistence type="predicted"/>